<keyword evidence="5 6" id="KW-0472">Membrane</keyword>
<accession>A0A9P8T0H1</accession>
<dbReference type="SUPFAM" id="SSF103473">
    <property type="entry name" value="MFS general substrate transporter"/>
    <property type="match status" value="1"/>
</dbReference>
<protein>
    <recommendedName>
        <fullName evidence="7">Major facilitator superfamily (MFS) profile domain-containing protein</fullName>
    </recommendedName>
</protein>
<feature type="transmembrane region" description="Helical" evidence="6">
    <location>
        <begin position="120"/>
        <end position="138"/>
    </location>
</feature>
<dbReference type="Proteomes" id="UP000769157">
    <property type="component" value="Unassembled WGS sequence"/>
</dbReference>
<evidence type="ECO:0000256" key="1">
    <source>
        <dbReference type="ARBA" id="ARBA00004141"/>
    </source>
</evidence>
<dbReference type="FunFam" id="1.20.1250.20:FF:000068">
    <property type="entry name" value="MFS general substrate transporter"/>
    <property type="match status" value="1"/>
</dbReference>
<feature type="transmembrane region" description="Helical" evidence="6">
    <location>
        <begin position="50"/>
        <end position="67"/>
    </location>
</feature>
<evidence type="ECO:0000256" key="3">
    <source>
        <dbReference type="ARBA" id="ARBA00022692"/>
    </source>
</evidence>
<dbReference type="GO" id="GO:0022857">
    <property type="term" value="F:transmembrane transporter activity"/>
    <property type="evidence" value="ECO:0007669"/>
    <property type="project" value="InterPro"/>
</dbReference>
<dbReference type="GeneID" id="70238812"/>
<comment type="subcellular location">
    <subcellularLocation>
        <location evidence="1">Membrane</location>
        <topology evidence="1">Multi-pass membrane protein</topology>
    </subcellularLocation>
</comment>
<feature type="transmembrane region" description="Helical" evidence="6">
    <location>
        <begin position="440"/>
        <end position="460"/>
    </location>
</feature>
<comment type="caution">
    <text evidence="8">The sequence shown here is derived from an EMBL/GenBank/DDBJ whole genome shotgun (WGS) entry which is preliminary data.</text>
</comment>
<dbReference type="InterPro" id="IPR020846">
    <property type="entry name" value="MFS_dom"/>
</dbReference>
<evidence type="ECO:0000313" key="9">
    <source>
        <dbReference type="Proteomes" id="UP000769157"/>
    </source>
</evidence>
<dbReference type="InterPro" id="IPR036259">
    <property type="entry name" value="MFS_trans_sf"/>
</dbReference>
<feature type="transmembrane region" description="Helical" evidence="6">
    <location>
        <begin position="213"/>
        <end position="235"/>
    </location>
</feature>
<dbReference type="OrthoDB" id="2985014at2759"/>
<feature type="transmembrane region" description="Helical" evidence="6">
    <location>
        <begin position="372"/>
        <end position="394"/>
    </location>
</feature>
<feature type="transmembrane region" description="Helical" evidence="6">
    <location>
        <begin position="180"/>
        <end position="201"/>
    </location>
</feature>
<reference evidence="8" key="2">
    <citation type="submission" date="2021-01" db="EMBL/GenBank/DDBJ databases">
        <authorList>
            <person name="Schikora-Tamarit M.A."/>
        </authorList>
    </citation>
    <scope>NUCLEOTIDE SEQUENCE</scope>
    <source>
        <strain evidence="8">CBS6075</strain>
    </source>
</reference>
<feature type="domain" description="Major facilitator superfamily (MFS) profile" evidence="7">
    <location>
        <begin position="54"/>
        <end position="464"/>
    </location>
</feature>
<evidence type="ECO:0000256" key="6">
    <source>
        <dbReference type="SAM" id="Phobius"/>
    </source>
</evidence>
<feature type="transmembrane region" description="Helical" evidence="6">
    <location>
        <begin position="150"/>
        <end position="168"/>
    </location>
</feature>
<dbReference type="AlphaFoldDB" id="A0A9P8T0H1"/>
<evidence type="ECO:0000256" key="4">
    <source>
        <dbReference type="ARBA" id="ARBA00022989"/>
    </source>
</evidence>
<keyword evidence="2" id="KW-0813">Transport</keyword>
<evidence type="ECO:0000256" key="5">
    <source>
        <dbReference type="ARBA" id="ARBA00023136"/>
    </source>
</evidence>
<dbReference type="PANTHER" id="PTHR43791">
    <property type="entry name" value="PERMEASE-RELATED"/>
    <property type="match status" value="1"/>
</dbReference>
<proteinExistence type="predicted"/>
<keyword evidence="4 6" id="KW-1133">Transmembrane helix</keyword>
<dbReference type="Pfam" id="PF07690">
    <property type="entry name" value="MFS_1"/>
    <property type="match status" value="1"/>
</dbReference>
<evidence type="ECO:0000313" key="8">
    <source>
        <dbReference type="EMBL" id="KAH3661441.1"/>
    </source>
</evidence>
<dbReference type="Gene3D" id="1.20.1250.20">
    <property type="entry name" value="MFS general substrate transporter like domains"/>
    <property type="match status" value="2"/>
</dbReference>
<dbReference type="PROSITE" id="PS50850">
    <property type="entry name" value="MFS"/>
    <property type="match status" value="1"/>
</dbReference>
<reference evidence="8" key="1">
    <citation type="journal article" date="2021" name="Open Biol.">
        <title>Shared evolutionary footprints suggest mitochondrial oxidative damage underlies multiple complex I losses in fungi.</title>
        <authorList>
            <person name="Schikora-Tamarit M.A."/>
            <person name="Marcet-Houben M."/>
            <person name="Nosek J."/>
            <person name="Gabaldon T."/>
        </authorList>
    </citation>
    <scope>NUCLEOTIDE SEQUENCE</scope>
    <source>
        <strain evidence="8">CBS6075</strain>
    </source>
</reference>
<organism evidence="8 9">
    <name type="scientific">Ogataea philodendri</name>
    <dbReference type="NCBI Taxonomy" id="1378263"/>
    <lineage>
        <taxon>Eukaryota</taxon>
        <taxon>Fungi</taxon>
        <taxon>Dikarya</taxon>
        <taxon>Ascomycota</taxon>
        <taxon>Saccharomycotina</taxon>
        <taxon>Pichiomycetes</taxon>
        <taxon>Pichiales</taxon>
        <taxon>Pichiaceae</taxon>
        <taxon>Ogataea</taxon>
    </lineage>
</organism>
<sequence>MSIESGDAKTKEVVELTEERAHDIEGSVPSAGDEKYPVTPSERVRLLRKIDLYVLPPISILFFLAYLDRSNIGNAKLYNLLADLNMTSEEYLVCLSVFFVGYCAFEIPSNIMLKLLSPKVWLPTIMIVWGLVSTLMALSSSYGGLLTARFLLGATEAGVFPGAIFYLSMWYGRRALVTRLTLFNSSISIAGAFGGLLAWAIGKMDGIGHKSGWFWIFTLEGIATILVALSGYFFVRRFPREDKFLSEREKSTLETILREDNDSFRDEKFSWSEVRKAFNDYKCWLYMISWMGIALPEYSLTLFLPTIIKNLGYTAAKAQLLTVPPNAVAFFCAVGGALLSQKISRRAPIIIFALSIASMGYIILLTDATVCVQYLGTFFATCGMMTASALQFTWVATNVSGQTKRAVATAIQISFGDIGAVIGCQMYRPNQVPRYWLGHGMSLGFLVISIVASTLLWFLLNRENARRDVITDGPPKDQSFISEPDFQGDDDVRWRFIV</sequence>
<feature type="transmembrane region" description="Helical" evidence="6">
    <location>
        <begin position="320"/>
        <end position="340"/>
    </location>
</feature>
<keyword evidence="3 6" id="KW-0812">Transmembrane</keyword>
<gene>
    <name evidence="8" type="ORF">OGAPHI_006848</name>
</gene>
<evidence type="ECO:0000259" key="7">
    <source>
        <dbReference type="PROSITE" id="PS50850"/>
    </source>
</evidence>
<dbReference type="FunFam" id="1.20.1250.20:FF:000034">
    <property type="entry name" value="MFS general substrate transporter"/>
    <property type="match status" value="1"/>
</dbReference>
<keyword evidence="9" id="KW-1185">Reference proteome</keyword>
<dbReference type="GO" id="GO:0016020">
    <property type="term" value="C:membrane"/>
    <property type="evidence" value="ECO:0007669"/>
    <property type="project" value="UniProtKB-SubCell"/>
</dbReference>
<evidence type="ECO:0000256" key="2">
    <source>
        <dbReference type="ARBA" id="ARBA00022448"/>
    </source>
</evidence>
<feature type="transmembrane region" description="Helical" evidence="6">
    <location>
        <begin position="347"/>
        <end position="366"/>
    </location>
</feature>
<dbReference type="InterPro" id="IPR011701">
    <property type="entry name" value="MFS"/>
</dbReference>
<dbReference type="EMBL" id="JAEUBE010000487">
    <property type="protein sequence ID" value="KAH3661441.1"/>
    <property type="molecule type" value="Genomic_DNA"/>
</dbReference>
<name>A0A9P8T0H1_9ASCO</name>
<dbReference type="RefSeq" id="XP_046058565.1">
    <property type="nucleotide sequence ID" value="XM_046208178.1"/>
</dbReference>
<dbReference type="PANTHER" id="PTHR43791:SF22">
    <property type="entry name" value="TRANSPORTER, PUTATIVE (AFU_ORTHOLOGUE AFUA_6G11320)-RELATED"/>
    <property type="match status" value="1"/>
</dbReference>
<feature type="transmembrane region" description="Helical" evidence="6">
    <location>
        <begin position="90"/>
        <end position="108"/>
    </location>
</feature>
<feature type="transmembrane region" description="Helical" evidence="6">
    <location>
        <begin position="284"/>
        <end position="308"/>
    </location>
</feature>